<keyword evidence="2" id="KW-0732">Signal</keyword>
<evidence type="ECO:0000313" key="3">
    <source>
        <dbReference type="EMBL" id="GAA4326703.1"/>
    </source>
</evidence>
<evidence type="ECO:0000256" key="2">
    <source>
        <dbReference type="SAM" id="SignalP"/>
    </source>
</evidence>
<dbReference type="InterPro" id="IPR005064">
    <property type="entry name" value="BUG"/>
</dbReference>
<feature type="signal peptide" evidence="2">
    <location>
        <begin position="1"/>
        <end position="24"/>
    </location>
</feature>
<evidence type="ECO:0000256" key="1">
    <source>
        <dbReference type="ARBA" id="ARBA00006987"/>
    </source>
</evidence>
<feature type="chain" id="PRO_5046617091" evidence="2">
    <location>
        <begin position="25"/>
        <end position="323"/>
    </location>
</feature>
<proteinExistence type="inferred from homology"/>
<accession>A0ABP8GMG9</accession>
<evidence type="ECO:0000313" key="4">
    <source>
        <dbReference type="Proteomes" id="UP001501671"/>
    </source>
</evidence>
<reference evidence="4" key="1">
    <citation type="journal article" date="2019" name="Int. J. Syst. Evol. Microbiol.">
        <title>The Global Catalogue of Microorganisms (GCM) 10K type strain sequencing project: providing services to taxonomists for standard genome sequencing and annotation.</title>
        <authorList>
            <consortium name="The Broad Institute Genomics Platform"/>
            <consortium name="The Broad Institute Genome Sequencing Center for Infectious Disease"/>
            <person name="Wu L."/>
            <person name="Ma J."/>
        </authorList>
    </citation>
    <scope>NUCLEOTIDE SEQUENCE [LARGE SCALE GENOMIC DNA]</scope>
    <source>
        <strain evidence="4">JCM 17666</strain>
    </source>
</reference>
<dbReference type="Pfam" id="PF03401">
    <property type="entry name" value="TctC"/>
    <property type="match status" value="1"/>
</dbReference>
<dbReference type="PIRSF" id="PIRSF017082">
    <property type="entry name" value="YflP"/>
    <property type="match status" value="1"/>
</dbReference>
<dbReference type="PANTHER" id="PTHR42928">
    <property type="entry name" value="TRICARBOXYLATE-BINDING PROTEIN"/>
    <property type="match status" value="1"/>
</dbReference>
<dbReference type="Gene3D" id="3.40.190.10">
    <property type="entry name" value="Periplasmic binding protein-like II"/>
    <property type="match status" value="1"/>
</dbReference>
<dbReference type="SUPFAM" id="SSF53850">
    <property type="entry name" value="Periplasmic binding protein-like II"/>
    <property type="match status" value="1"/>
</dbReference>
<dbReference type="RefSeq" id="WP_345247062.1">
    <property type="nucleotide sequence ID" value="NZ_BAABFO010000004.1"/>
</dbReference>
<organism evidence="3 4">
    <name type="scientific">Pigmentiphaga soli</name>
    <dbReference type="NCBI Taxonomy" id="1007095"/>
    <lineage>
        <taxon>Bacteria</taxon>
        <taxon>Pseudomonadati</taxon>
        <taxon>Pseudomonadota</taxon>
        <taxon>Betaproteobacteria</taxon>
        <taxon>Burkholderiales</taxon>
        <taxon>Alcaligenaceae</taxon>
        <taxon>Pigmentiphaga</taxon>
    </lineage>
</organism>
<dbReference type="PROSITE" id="PS51257">
    <property type="entry name" value="PROKAR_LIPOPROTEIN"/>
    <property type="match status" value="1"/>
</dbReference>
<dbReference type="CDD" id="cd13578">
    <property type="entry name" value="PBP2_Bug27"/>
    <property type="match status" value="1"/>
</dbReference>
<comment type="similarity">
    <text evidence="1">Belongs to the UPF0065 (bug) family.</text>
</comment>
<comment type="caution">
    <text evidence="3">The sequence shown here is derived from an EMBL/GenBank/DDBJ whole genome shotgun (WGS) entry which is preliminary data.</text>
</comment>
<dbReference type="EMBL" id="BAABFO010000004">
    <property type="protein sequence ID" value="GAA4326703.1"/>
    <property type="molecule type" value="Genomic_DNA"/>
</dbReference>
<dbReference type="Gene3D" id="3.40.190.150">
    <property type="entry name" value="Bordetella uptake gene, domain 1"/>
    <property type="match status" value="1"/>
</dbReference>
<sequence length="323" mass="33788">MSVRILHLLLCAMALLGCTAGARADTYPGKPIRIIVPLAAGGPTDVLARTIAQHLTEKWGQPVVVENRPGANTNIGTAAVAKSPADGYTLLLTVNNLTINPSLYQDIPFDSLKDFAPVSLFATSPLVLVVNPGVPARSVQELIALAKAQPGKLHFGSPGNGSPPHLAGEMFNTLAGVKMAHVPYSTITSAVTDLMGGQIEVMFPGSPIALPQAKAGKLRALATTGAKRTAAAPELPTVAEAGLPNFEVSLWYGLLAPANTPAAIVRKLHAEVARIVALPAVIQQWAVLGAEPVSTTPEEFAAYLKQDIAKWQKVVRDSGAKMD</sequence>
<dbReference type="Proteomes" id="UP001501671">
    <property type="component" value="Unassembled WGS sequence"/>
</dbReference>
<protein>
    <submittedName>
        <fullName evidence="3">Tripartite tricarboxylate transporter substrate binding protein</fullName>
    </submittedName>
</protein>
<gene>
    <name evidence="3" type="ORF">GCM10023144_10500</name>
</gene>
<keyword evidence="4" id="KW-1185">Reference proteome</keyword>
<dbReference type="InterPro" id="IPR042100">
    <property type="entry name" value="Bug_dom1"/>
</dbReference>
<dbReference type="PANTHER" id="PTHR42928:SF5">
    <property type="entry name" value="BLR1237 PROTEIN"/>
    <property type="match status" value="1"/>
</dbReference>
<name>A0ABP8GMG9_9BURK</name>